<feature type="compositionally biased region" description="Low complexity" evidence="1">
    <location>
        <begin position="189"/>
        <end position="199"/>
    </location>
</feature>
<dbReference type="Proteomes" id="UP000826300">
    <property type="component" value="Chromosome"/>
</dbReference>
<dbReference type="PANTHER" id="PTHR34700">
    <property type="entry name" value="POTASSIUM BINDING PROTEIN KBP"/>
    <property type="match status" value="1"/>
</dbReference>
<proteinExistence type="predicted"/>
<dbReference type="InterPro" id="IPR013783">
    <property type="entry name" value="Ig-like_fold"/>
</dbReference>
<dbReference type="Pfam" id="PF01476">
    <property type="entry name" value="LysM"/>
    <property type="match status" value="1"/>
</dbReference>
<dbReference type="InterPro" id="IPR052196">
    <property type="entry name" value="Bact_Kbp"/>
</dbReference>
<keyword evidence="4" id="KW-1185">Reference proteome</keyword>
<dbReference type="PROSITE" id="PS51782">
    <property type="entry name" value="LYSM"/>
    <property type="match status" value="1"/>
</dbReference>
<evidence type="ECO:0000256" key="1">
    <source>
        <dbReference type="SAM" id="MobiDB-lite"/>
    </source>
</evidence>
<dbReference type="InterPro" id="IPR018392">
    <property type="entry name" value="LysM"/>
</dbReference>
<feature type="compositionally biased region" description="Low complexity" evidence="1">
    <location>
        <begin position="39"/>
        <end position="57"/>
    </location>
</feature>
<dbReference type="PANTHER" id="PTHR34700:SF4">
    <property type="entry name" value="PHAGE-LIKE ELEMENT PBSX PROTEIN XKDP"/>
    <property type="match status" value="1"/>
</dbReference>
<dbReference type="KEGG" id="nsm:JO391_07200"/>
<dbReference type="Gene3D" id="2.60.40.10">
    <property type="entry name" value="Immunoglobulins"/>
    <property type="match status" value="1"/>
</dbReference>
<name>A0A8G1EFB7_9RHOB</name>
<evidence type="ECO:0000259" key="2">
    <source>
        <dbReference type="PROSITE" id="PS51782"/>
    </source>
</evidence>
<dbReference type="SUPFAM" id="SSF54106">
    <property type="entry name" value="LysM domain"/>
    <property type="match status" value="1"/>
</dbReference>
<sequence>MFTLPPSQAARLLTLVMRLADGTEVPGKESIAVAPTEAPEVAVAAAEPAAPIEPAGEAEAKPAEEPAAAPEPEAPAALLVTEDEVKVIQGGDAAGIPPEEVVIDSIAYEAEGAVRISGRGMGGATVRLYLDDAFLAETPVAADGQWSVVPEGVSPGLHRLRADQLDGTGKVISRFETPFKREDPAALEAAMAEPAEPSAEPAPEPAAPESAAPEPAATEPAAPEPAAVAQVPEAPEEEPPAAVAEATQEPAVPAVAEPAAAPAAEPAAPAAAEPATPVATAEAEAAPPAQEMVTITVQPGNTLWKIARDNFGEGVLYVQLFEANKDQIRDPDLIYPGQVFTVPALKP</sequence>
<evidence type="ECO:0000313" key="3">
    <source>
        <dbReference type="EMBL" id="QYZ71879.1"/>
    </source>
</evidence>
<dbReference type="Gene3D" id="3.10.350.10">
    <property type="entry name" value="LysM domain"/>
    <property type="match status" value="1"/>
</dbReference>
<dbReference type="SMART" id="SM00257">
    <property type="entry name" value="LysM"/>
    <property type="match status" value="1"/>
</dbReference>
<dbReference type="InterPro" id="IPR036779">
    <property type="entry name" value="LysM_dom_sf"/>
</dbReference>
<feature type="region of interest" description="Disordered" evidence="1">
    <location>
        <begin position="39"/>
        <end position="71"/>
    </location>
</feature>
<gene>
    <name evidence="3" type="ORF">JO391_07200</name>
</gene>
<dbReference type="CDD" id="cd00118">
    <property type="entry name" value="LysM"/>
    <property type="match status" value="1"/>
</dbReference>
<feature type="region of interest" description="Disordered" evidence="1">
    <location>
        <begin position="189"/>
        <end position="287"/>
    </location>
</feature>
<feature type="domain" description="LysM" evidence="2">
    <location>
        <begin position="293"/>
        <end position="342"/>
    </location>
</feature>
<reference evidence="3" key="1">
    <citation type="submission" date="2021-02" db="EMBL/GenBank/DDBJ databases">
        <title>Rhodobacter shimadae sp. nov., an aerobic anoxygenic phototrophic bacterium isolated from a hot spring.</title>
        <authorList>
            <person name="Muramatsu S."/>
            <person name="Haruta S."/>
            <person name="Hirose S."/>
            <person name="Hanada S."/>
        </authorList>
    </citation>
    <scope>NUCLEOTIDE SEQUENCE</scope>
    <source>
        <strain evidence="3">N10</strain>
    </source>
</reference>
<organism evidence="3 4">
    <name type="scientific">Neotabrizicola shimadae</name>
    <dbReference type="NCBI Taxonomy" id="2807096"/>
    <lineage>
        <taxon>Bacteria</taxon>
        <taxon>Pseudomonadati</taxon>
        <taxon>Pseudomonadota</taxon>
        <taxon>Alphaproteobacteria</taxon>
        <taxon>Rhodobacterales</taxon>
        <taxon>Paracoccaceae</taxon>
        <taxon>Neotabrizicola</taxon>
    </lineage>
</organism>
<evidence type="ECO:0000313" key="4">
    <source>
        <dbReference type="Proteomes" id="UP000826300"/>
    </source>
</evidence>
<protein>
    <submittedName>
        <fullName evidence="3">LysM peptidoglycan-binding domain-containing protein</fullName>
    </submittedName>
</protein>
<dbReference type="AlphaFoldDB" id="A0A8G1EFB7"/>
<dbReference type="EMBL" id="CP069370">
    <property type="protein sequence ID" value="QYZ71879.1"/>
    <property type="molecule type" value="Genomic_DNA"/>
</dbReference>
<feature type="compositionally biased region" description="Low complexity" evidence="1">
    <location>
        <begin position="207"/>
        <end position="233"/>
    </location>
</feature>
<accession>A0A8G1EFB7</accession>
<feature type="compositionally biased region" description="Low complexity" evidence="1">
    <location>
        <begin position="240"/>
        <end position="287"/>
    </location>
</feature>